<accession>A0A6A6XGI7</accession>
<gene>
    <name evidence="1" type="ORF">K505DRAFT_10912</name>
</gene>
<name>A0A6A6XGI7_9PLEO</name>
<sequence length="231" mass="25434">MYGAWGLVDTGGGLVGTKGRSEVRNAMREGHDKVCSAVWEGPLQGPVRRSLLMLGSPCSEMEADGGSAVSRVRLRACALQPHRNTTPRPRAGRSLDLRVLALRSRRREDAGAPLATLVVAAEPRCRTRHPERRTWRADDVTQRRGCEWRSILRVSPPRKCAEALSAPGDTGLPQPNTARARRFALVNFDLNRPRVCCDRLPSTQLPGLTSILATTRHIQPNPYQQPSSYTG</sequence>
<evidence type="ECO:0000313" key="1">
    <source>
        <dbReference type="EMBL" id="KAF2795599.1"/>
    </source>
</evidence>
<dbReference type="Proteomes" id="UP000799757">
    <property type="component" value="Unassembled WGS sequence"/>
</dbReference>
<dbReference type="AlphaFoldDB" id="A0A6A6XGI7"/>
<proteinExistence type="predicted"/>
<organism evidence="1 2">
    <name type="scientific">Melanomma pulvis-pyrius CBS 109.77</name>
    <dbReference type="NCBI Taxonomy" id="1314802"/>
    <lineage>
        <taxon>Eukaryota</taxon>
        <taxon>Fungi</taxon>
        <taxon>Dikarya</taxon>
        <taxon>Ascomycota</taxon>
        <taxon>Pezizomycotina</taxon>
        <taxon>Dothideomycetes</taxon>
        <taxon>Pleosporomycetidae</taxon>
        <taxon>Pleosporales</taxon>
        <taxon>Melanommataceae</taxon>
        <taxon>Melanomma</taxon>
    </lineage>
</organism>
<keyword evidence="2" id="KW-1185">Reference proteome</keyword>
<dbReference type="EMBL" id="MU001854">
    <property type="protein sequence ID" value="KAF2795599.1"/>
    <property type="molecule type" value="Genomic_DNA"/>
</dbReference>
<evidence type="ECO:0000313" key="2">
    <source>
        <dbReference type="Proteomes" id="UP000799757"/>
    </source>
</evidence>
<protein>
    <submittedName>
        <fullName evidence="1">Uncharacterized protein</fullName>
    </submittedName>
</protein>
<reference evidence="1" key="1">
    <citation type="journal article" date="2020" name="Stud. Mycol.">
        <title>101 Dothideomycetes genomes: a test case for predicting lifestyles and emergence of pathogens.</title>
        <authorList>
            <person name="Haridas S."/>
            <person name="Albert R."/>
            <person name="Binder M."/>
            <person name="Bloem J."/>
            <person name="Labutti K."/>
            <person name="Salamov A."/>
            <person name="Andreopoulos B."/>
            <person name="Baker S."/>
            <person name="Barry K."/>
            <person name="Bills G."/>
            <person name="Bluhm B."/>
            <person name="Cannon C."/>
            <person name="Castanera R."/>
            <person name="Culley D."/>
            <person name="Daum C."/>
            <person name="Ezra D."/>
            <person name="Gonzalez J."/>
            <person name="Henrissat B."/>
            <person name="Kuo A."/>
            <person name="Liang C."/>
            <person name="Lipzen A."/>
            <person name="Lutzoni F."/>
            <person name="Magnuson J."/>
            <person name="Mondo S."/>
            <person name="Nolan M."/>
            <person name="Ohm R."/>
            <person name="Pangilinan J."/>
            <person name="Park H.-J."/>
            <person name="Ramirez L."/>
            <person name="Alfaro M."/>
            <person name="Sun H."/>
            <person name="Tritt A."/>
            <person name="Yoshinaga Y."/>
            <person name="Zwiers L.-H."/>
            <person name="Turgeon B."/>
            <person name="Goodwin S."/>
            <person name="Spatafora J."/>
            <person name="Crous P."/>
            <person name="Grigoriev I."/>
        </authorList>
    </citation>
    <scope>NUCLEOTIDE SEQUENCE</scope>
    <source>
        <strain evidence="1">CBS 109.77</strain>
    </source>
</reference>